<gene>
    <name evidence="1" type="ORF">AMORRO_LOCUS7006</name>
</gene>
<proteinExistence type="predicted"/>
<dbReference type="OrthoDB" id="2389581at2759"/>
<comment type="caution">
    <text evidence="1">The sequence shown here is derived from an EMBL/GenBank/DDBJ whole genome shotgun (WGS) entry which is preliminary data.</text>
</comment>
<sequence>MKKDLLLTRELLIWIQKAIPNEFPFLIRDKDSDVNIHPINNFLAIYGISSSHLKKIDSEYAITIYGNKNDSKRKRLYQLVLRQKLINIASDHYGIMNNKLNIPILRPISSMIKQEYKEIEDIYNLYGNI</sequence>
<evidence type="ECO:0000313" key="2">
    <source>
        <dbReference type="Proteomes" id="UP000789342"/>
    </source>
</evidence>
<dbReference type="Proteomes" id="UP000789342">
    <property type="component" value="Unassembled WGS sequence"/>
</dbReference>
<dbReference type="AlphaFoldDB" id="A0A9N9C092"/>
<reference evidence="1" key="1">
    <citation type="submission" date="2021-06" db="EMBL/GenBank/DDBJ databases">
        <authorList>
            <person name="Kallberg Y."/>
            <person name="Tangrot J."/>
            <person name="Rosling A."/>
        </authorList>
    </citation>
    <scope>NUCLEOTIDE SEQUENCE</scope>
    <source>
        <strain evidence="1">CL551</strain>
    </source>
</reference>
<keyword evidence="2" id="KW-1185">Reference proteome</keyword>
<evidence type="ECO:0000313" key="1">
    <source>
        <dbReference type="EMBL" id="CAG8583281.1"/>
    </source>
</evidence>
<protein>
    <submittedName>
        <fullName evidence="1">500_t:CDS:1</fullName>
    </submittedName>
</protein>
<dbReference type="EMBL" id="CAJVPV010005023">
    <property type="protein sequence ID" value="CAG8583281.1"/>
    <property type="molecule type" value="Genomic_DNA"/>
</dbReference>
<accession>A0A9N9C092</accession>
<name>A0A9N9C092_9GLOM</name>
<organism evidence="1 2">
    <name type="scientific">Acaulospora morrowiae</name>
    <dbReference type="NCBI Taxonomy" id="94023"/>
    <lineage>
        <taxon>Eukaryota</taxon>
        <taxon>Fungi</taxon>
        <taxon>Fungi incertae sedis</taxon>
        <taxon>Mucoromycota</taxon>
        <taxon>Glomeromycotina</taxon>
        <taxon>Glomeromycetes</taxon>
        <taxon>Diversisporales</taxon>
        <taxon>Acaulosporaceae</taxon>
        <taxon>Acaulospora</taxon>
    </lineage>
</organism>